<comment type="subcellular location">
    <subcellularLocation>
        <location evidence="1">Cell inner membrane</location>
        <topology evidence="1">Multi-pass membrane protein</topology>
    </subcellularLocation>
    <subcellularLocation>
        <location evidence="8">Cell membrane</location>
        <topology evidence="8">Multi-pass membrane protein</topology>
    </subcellularLocation>
</comment>
<keyword evidence="12" id="KW-1185">Reference proteome</keyword>
<reference evidence="11" key="1">
    <citation type="submission" date="2021-04" db="EMBL/GenBank/DDBJ databases">
        <title>Genome based classification of Actinospica acidithermotolerans sp. nov., an actinobacterium isolated from an Indonesian hot spring.</title>
        <authorList>
            <person name="Kusuma A.B."/>
            <person name="Putra K.E."/>
            <person name="Nafisah S."/>
            <person name="Loh J."/>
            <person name="Nouioui I."/>
            <person name="Goodfellow M."/>
        </authorList>
    </citation>
    <scope>NUCLEOTIDE SEQUENCE</scope>
    <source>
        <strain evidence="11">DSM 45618</strain>
    </source>
</reference>
<keyword evidence="5 8" id="KW-0812">Transmembrane</keyword>
<evidence type="ECO:0000256" key="8">
    <source>
        <dbReference type="RuleBase" id="RU363032"/>
    </source>
</evidence>
<feature type="transmembrane region" description="Helical" evidence="8">
    <location>
        <begin position="268"/>
        <end position="286"/>
    </location>
</feature>
<proteinExistence type="inferred from homology"/>
<dbReference type="AlphaFoldDB" id="A0A8J8BE72"/>
<feature type="transmembrane region" description="Helical" evidence="8">
    <location>
        <begin position="163"/>
        <end position="182"/>
    </location>
</feature>
<sequence>MSAAIVDPGPVPAPGTGPRDTAVRRRAVALRPGAWLVWAVVGFFLINLFGVIATVVLDSFGRTWFAGWLPKGYTGSNYSDAWHEFSLGQVMTVTFELSFLVVGISLVLGVPAAYALARRDFPGKKAVMLLFVLPILVPPIAYGIPLATVLYKFHLAGSLTGVVLANLVPSVPFVVYTMTPFIEQVDPRLEAAARMCGAPTRAVLARIIAPLLLPGMLAAGILVLVRTFGMFELTFLTAGPTSQTLVVSLFSAVFSAGIRSAQSVDAMAVVYTGSMLVLLVVALRFVNPTQLVARTRD</sequence>
<dbReference type="EMBL" id="JAGSXH010000028">
    <property type="protein sequence ID" value="MBS2963489.1"/>
    <property type="molecule type" value="Genomic_DNA"/>
</dbReference>
<protein>
    <submittedName>
        <fullName evidence="11">ABC transporter permease</fullName>
    </submittedName>
</protein>
<dbReference type="GO" id="GO:0005886">
    <property type="term" value="C:plasma membrane"/>
    <property type="evidence" value="ECO:0007669"/>
    <property type="project" value="UniProtKB-SubCell"/>
</dbReference>
<evidence type="ECO:0000313" key="12">
    <source>
        <dbReference type="Proteomes" id="UP000677913"/>
    </source>
</evidence>
<feature type="domain" description="ABC transmembrane type-1" evidence="10">
    <location>
        <begin position="91"/>
        <end position="282"/>
    </location>
</feature>
<dbReference type="PANTHER" id="PTHR43357">
    <property type="entry name" value="INNER MEMBRANE ABC TRANSPORTER PERMEASE PROTEIN YDCV"/>
    <property type="match status" value="1"/>
</dbReference>
<evidence type="ECO:0000256" key="9">
    <source>
        <dbReference type="SAM" id="MobiDB-lite"/>
    </source>
</evidence>
<dbReference type="PANTHER" id="PTHR43357:SF4">
    <property type="entry name" value="INNER MEMBRANE ABC TRANSPORTER PERMEASE PROTEIN YDCV"/>
    <property type="match status" value="1"/>
</dbReference>
<evidence type="ECO:0000256" key="7">
    <source>
        <dbReference type="ARBA" id="ARBA00023136"/>
    </source>
</evidence>
<dbReference type="PROSITE" id="PS50928">
    <property type="entry name" value="ABC_TM1"/>
    <property type="match status" value="1"/>
</dbReference>
<dbReference type="Proteomes" id="UP000677913">
    <property type="component" value="Unassembled WGS sequence"/>
</dbReference>
<evidence type="ECO:0000256" key="2">
    <source>
        <dbReference type="ARBA" id="ARBA00022448"/>
    </source>
</evidence>
<dbReference type="SUPFAM" id="SSF161098">
    <property type="entry name" value="MetI-like"/>
    <property type="match status" value="1"/>
</dbReference>
<evidence type="ECO:0000256" key="5">
    <source>
        <dbReference type="ARBA" id="ARBA00022692"/>
    </source>
</evidence>
<evidence type="ECO:0000256" key="3">
    <source>
        <dbReference type="ARBA" id="ARBA00022475"/>
    </source>
</evidence>
<evidence type="ECO:0000256" key="6">
    <source>
        <dbReference type="ARBA" id="ARBA00022989"/>
    </source>
</evidence>
<comment type="similarity">
    <text evidence="8">Belongs to the binding-protein-dependent transport system permease family.</text>
</comment>
<dbReference type="RefSeq" id="WP_211467245.1">
    <property type="nucleotide sequence ID" value="NZ_JAGSXH010000028.1"/>
</dbReference>
<gene>
    <name evidence="11" type="ORF">KGA66_10555</name>
</gene>
<feature type="transmembrane region" description="Helical" evidence="8">
    <location>
        <begin position="203"/>
        <end position="225"/>
    </location>
</feature>
<name>A0A8J8BE72_9ACTN</name>
<dbReference type="CDD" id="cd06261">
    <property type="entry name" value="TM_PBP2"/>
    <property type="match status" value="1"/>
</dbReference>
<keyword evidence="6 8" id="KW-1133">Transmembrane helix</keyword>
<keyword evidence="7 8" id="KW-0472">Membrane</keyword>
<evidence type="ECO:0000259" key="10">
    <source>
        <dbReference type="PROSITE" id="PS50928"/>
    </source>
</evidence>
<evidence type="ECO:0000256" key="4">
    <source>
        <dbReference type="ARBA" id="ARBA00022519"/>
    </source>
</evidence>
<keyword evidence="2 8" id="KW-0813">Transport</keyword>
<keyword evidence="4" id="KW-0997">Cell inner membrane</keyword>
<dbReference type="InterPro" id="IPR035906">
    <property type="entry name" value="MetI-like_sf"/>
</dbReference>
<evidence type="ECO:0000256" key="1">
    <source>
        <dbReference type="ARBA" id="ARBA00004429"/>
    </source>
</evidence>
<dbReference type="InterPro" id="IPR000515">
    <property type="entry name" value="MetI-like"/>
</dbReference>
<feature type="transmembrane region" description="Helical" evidence="8">
    <location>
        <begin position="129"/>
        <end position="151"/>
    </location>
</feature>
<evidence type="ECO:0000313" key="11">
    <source>
        <dbReference type="EMBL" id="MBS2963489.1"/>
    </source>
</evidence>
<feature type="transmembrane region" description="Helical" evidence="8">
    <location>
        <begin position="97"/>
        <end position="117"/>
    </location>
</feature>
<dbReference type="Pfam" id="PF00528">
    <property type="entry name" value="BPD_transp_1"/>
    <property type="match status" value="1"/>
</dbReference>
<comment type="caution">
    <text evidence="11">The sequence shown here is derived from an EMBL/GenBank/DDBJ whole genome shotgun (WGS) entry which is preliminary data.</text>
</comment>
<dbReference type="Gene3D" id="1.10.3720.10">
    <property type="entry name" value="MetI-like"/>
    <property type="match status" value="1"/>
</dbReference>
<accession>A0A8J8BE72</accession>
<keyword evidence="3" id="KW-1003">Cell membrane</keyword>
<feature type="transmembrane region" description="Helical" evidence="8">
    <location>
        <begin position="34"/>
        <end position="57"/>
    </location>
</feature>
<feature type="region of interest" description="Disordered" evidence="9">
    <location>
        <begin position="1"/>
        <end position="20"/>
    </location>
</feature>
<dbReference type="GO" id="GO:0055085">
    <property type="term" value="P:transmembrane transport"/>
    <property type="evidence" value="ECO:0007669"/>
    <property type="project" value="InterPro"/>
</dbReference>
<organism evidence="11 12">
    <name type="scientific">Actinocrinis puniceicyclus</name>
    <dbReference type="NCBI Taxonomy" id="977794"/>
    <lineage>
        <taxon>Bacteria</taxon>
        <taxon>Bacillati</taxon>
        <taxon>Actinomycetota</taxon>
        <taxon>Actinomycetes</taxon>
        <taxon>Catenulisporales</taxon>
        <taxon>Actinospicaceae</taxon>
        <taxon>Actinocrinis</taxon>
    </lineage>
</organism>